<dbReference type="EMBL" id="JAJAQI010000004">
    <property type="protein sequence ID" value="MCB4820882.1"/>
    <property type="molecule type" value="Genomic_DNA"/>
</dbReference>
<dbReference type="RefSeq" id="WP_226604777.1">
    <property type="nucleotide sequence ID" value="NZ_JAJAQI010000004.1"/>
</dbReference>
<proteinExistence type="predicted"/>
<gene>
    <name evidence="1" type="ORF">LHA35_03950</name>
</gene>
<name>A0A9X1L9Y2_9PROT</name>
<comment type="caution">
    <text evidence="1">The sequence shown here is derived from an EMBL/GenBank/DDBJ whole genome shotgun (WGS) entry which is preliminary data.</text>
</comment>
<keyword evidence="2" id="KW-1185">Reference proteome</keyword>
<evidence type="ECO:0000313" key="2">
    <source>
        <dbReference type="Proteomes" id="UP001139311"/>
    </source>
</evidence>
<evidence type="ECO:0000313" key="1">
    <source>
        <dbReference type="EMBL" id="MCB4820882.1"/>
    </source>
</evidence>
<organism evidence="1 2">
    <name type="scientific">Roseicella aerolata</name>
    <dbReference type="NCBI Taxonomy" id="2883479"/>
    <lineage>
        <taxon>Bacteria</taxon>
        <taxon>Pseudomonadati</taxon>
        <taxon>Pseudomonadota</taxon>
        <taxon>Alphaproteobacteria</taxon>
        <taxon>Acetobacterales</taxon>
        <taxon>Roseomonadaceae</taxon>
        <taxon>Roseicella</taxon>
    </lineage>
</organism>
<dbReference type="AlphaFoldDB" id="A0A9X1L9Y2"/>
<sequence>MWTPLRPLRILGDAMCGSPYTHLIAIFDGSPGEADFLLAAAPILAGEEGLRAEVARESRHGLLAGPEEDFRRFTEAEVWERCRTYRVVVTADCQMPKGLPEGAEAVYDDPNFLYFVVRDGRVAWGERLGPDTGPGSP</sequence>
<accession>A0A9X1L9Y2</accession>
<reference evidence="1" key="1">
    <citation type="submission" date="2021-10" db="EMBL/GenBank/DDBJ databases">
        <title>Roseicella aerolatum sp. nov., isolated from aerosols of e-waste dismantling site.</title>
        <authorList>
            <person name="Qin T."/>
        </authorList>
    </citation>
    <scope>NUCLEOTIDE SEQUENCE</scope>
    <source>
        <strain evidence="1">GB24</strain>
    </source>
</reference>
<protein>
    <submittedName>
        <fullName evidence="1">Uncharacterized protein</fullName>
    </submittedName>
</protein>
<dbReference type="Proteomes" id="UP001139311">
    <property type="component" value="Unassembled WGS sequence"/>
</dbReference>